<dbReference type="RefSeq" id="WP_139221804.1">
    <property type="nucleotide sequence ID" value="NZ_FOJO01000069.1"/>
</dbReference>
<accession>A0A1I0UFU1</accession>
<dbReference type="Proteomes" id="UP000182312">
    <property type="component" value="Unassembled WGS sequence"/>
</dbReference>
<dbReference type="AlphaFoldDB" id="A0A1I0UFU1"/>
<proteinExistence type="predicted"/>
<evidence type="ECO:0000313" key="1">
    <source>
        <dbReference type="EMBL" id="SFA62743.1"/>
    </source>
</evidence>
<organism evidence="1 2">
    <name type="scientific">Paracoccus halophilus</name>
    <dbReference type="NCBI Taxonomy" id="376733"/>
    <lineage>
        <taxon>Bacteria</taxon>
        <taxon>Pseudomonadati</taxon>
        <taxon>Pseudomonadota</taxon>
        <taxon>Alphaproteobacteria</taxon>
        <taxon>Rhodobacterales</taxon>
        <taxon>Paracoccaceae</taxon>
        <taxon>Paracoccus</taxon>
    </lineage>
</organism>
<sequence>MTQPNFLDRYRPNTLGSMILMLSLDGFQKILPYAFLDLDDPKAFQAACYQATADVPEAYYDYDAIGWHQWWLEIGENFMKRDLHLIPPPDRARVLHWLENGDPCALHEFPHRHFWLGACTWAHKYDEVAKYFSGEGLTVIREFSAAVFNERRDPAYEDVKEEIASEPETYFDTWQKTKFHIYIFPGALISNPFIQINWMRSAHILKKHTDAYIARGGDPDILERMVIKYAELHEGGEWTQKYVDDKEAFKIKNLWSNRFQEKVL</sequence>
<dbReference type="EMBL" id="FOJO01000069">
    <property type="protein sequence ID" value="SFA62743.1"/>
    <property type="molecule type" value="Genomic_DNA"/>
</dbReference>
<gene>
    <name evidence="1" type="ORF">SAMN04487972_1692</name>
</gene>
<name>A0A1I0UFU1_9RHOB</name>
<dbReference type="OrthoDB" id="9962602at2"/>
<reference evidence="1 2" key="1">
    <citation type="submission" date="2016-10" db="EMBL/GenBank/DDBJ databases">
        <authorList>
            <person name="de Groot N.N."/>
        </authorList>
    </citation>
    <scope>NUCLEOTIDE SEQUENCE [LARGE SCALE GENOMIC DNA]</scope>
    <source>
        <strain evidence="1 2">CGMCC 1.6117</strain>
    </source>
</reference>
<evidence type="ECO:0000313" key="2">
    <source>
        <dbReference type="Proteomes" id="UP000182312"/>
    </source>
</evidence>
<protein>
    <submittedName>
        <fullName evidence="1">Uncharacterized protein</fullName>
    </submittedName>
</protein>